<proteinExistence type="predicted"/>
<keyword evidence="4 7" id="KW-1133">Transmembrane helix</keyword>
<sequence length="288" mass="30765">MDAKDAPRRGLTGFMTGRDRPGRDAHGRGFPDRQWKTAARRARDSGAGTLWSRLSALDFLGNSFQLAALSLLCFFPFLIVLAAAVGRDAATTLAGWLGLSRQAAQAVASLFPEGEPPGSLTVAGVAMLLLGAVAVAGILQSWYQRLFDVPSRGWRDLPSQLCWLALLLAYGAAQALAGGSLDAPASRGLFGLATATCFWWATMYVFLVPAVSWRSLLPSAVVTAVCWTGLGLFSARYFSAAIVANSEKYGPIGVVMIIMSWLVAVGVVIHLGVVVGRMYQERRSAARR</sequence>
<comment type="subcellular location">
    <subcellularLocation>
        <location evidence="1">Cell membrane</location>
        <topology evidence="1">Multi-pass membrane protein</topology>
    </subcellularLocation>
</comment>
<protein>
    <submittedName>
        <fullName evidence="8">Ribonuclease BN</fullName>
    </submittedName>
</protein>
<gene>
    <name evidence="8" type="ORF">SSDG_01585</name>
</gene>
<feature type="transmembrane region" description="Helical" evidence="7">
    <location>
        <begin position="252"/>
        <end position="279"/>
    </location>
</feature>
<evidence type="ECO:0000256" key="1">
    <source>
        <dbReference type="ARBA" id="ARBA00004651"/>
    </source>
</evidence>
<evidence type="ECO:0000313" key="8">
    <source>
        <dbReference type="EMBL" id="EDY63357.1"/>
    </source>
</evidence>
<dbReference type="EMBL" id="CM000950">
    <property type="protein sequence ID" value="EDY63357.1"/>
    <property type="molecule type" value="Genomic_DNA"/>
</dbReference>
<evidence type="ECO:0000256" key="4">
    <source>
        <dbReference type="ARBA" id="ARBA00022989"/>
    </source>
</evidence>
<feature type="transmembrane region" description="Helical" evidence="7">
    <location>
        <begin position="160"/>
        <end position="177"/>
    </location>
</feature>
<evidence type="ECO:0000256" key="2">
    <source>
        <dbReference type="ARBA" id="ARBA00022475"/>
    </source>
</evidence>
<feature type="transmembrane region" description="Helical" evidence="7">
    <location>
        <begin position="189"/>
        <end position="208"/>
    </location>
</feature>
<reference evidence="9" key="1">
    <citation type="submission" date="2008-02" db="EMBL/GenBank/DDBJ databases">
        <authorList>
            <consortium name="The Broad Institute Genome Sequencing Platform"/>
            <person name="Fischbach M."/>
            <person name="Ward D."/>
            <person name="Young S."/>
            <person name="Jaffe D."/>
            <person name="Gnerre S."/>
            <person name="Berlin A."/>
            <person name="Heiman D."/>
            <person name="Hepburn T."/>
            <person name="Sykes S."/>
            <person name="Alvarado L."/>
            <person name="Kodira C.D."/>
            <person name="Straight P."/>
            <person name="Clardy J."/>
            <person name="Hung D."/>
            <person name="Kolter R."/>
            <person name="Mekalanos J."/>
            <person name="Walker S."/>
            <person name="Walsh C.T."/>
            <person name="Lander E."/>
            <person name="Galagan J."/>
            <person name="Nusbaum C."/>
            <person name="Birren B."/>
        </authorList>
    </citation>
    <scope>NUCLEOTIDE SEQUENCE [LARGE SCALE GENOMIC DNA]</scope>
    <source>
        <strain evidence="9">ATCC 25486 / DSM 40338 / CBS 914.69 / JCM 4507 / NBRC 13074 / NRRL 2958 / 5647</strain>
    </source>
</reference>
<evidence type="ECO:0000256" key="6">
    <source>
        <dbReference type="SAM" id="MobiDB-lite"/>
    </source>
</evidence>
<feature type="transmembrane region" description="Helical" evidence="7">
    <location>
        <begin position="220"/>
        <end position="240"/>
    </location>
</feature>
<keyword evidence="3 7" id="KW-0812">Transmembrane</keyword>
<dbReference type="Pfam" id="PF03631">
    <property type="entry name" value="Virul_fac_BrkB"/>
    <property type="match status" value="1"/>
</dbReference>
<name>B5H946_STRE2</name>
<dbReference type="HOGENOM" id="CLU_966187_0_0_11"/>
<evidence type="ECO:0000313" key="9">
    <source>
        <dbReference type="Proteomes" id="UP000002805"/>
    </source>
</evidence>
<reference evidence="9" key="2">
    <citation type="submission" date="2009-10" db="EMBL/GenBank/DDBJ databases">
        <title>The genome sequence of Streptomyces pristinaespiralis strain ATCC 25486.</title>
        <authorList>
            <consortium name="The Broad Institute Genome Sequencing Platform"/>
            <consortium name="Broad Institute Microbial Sequencing Center"/>
            <person name="Fischbach M."/>
            <person name="Godfrey P."/>
            <person name="Ward D."/>
            <person name="Young S."/>
            <person name="Zeng Q."/>
            <person name="Koehrsen M."/>
            <person name="Alvarado L."/>
            <person name="Berlin A.M."/>
            <person name="Bochicchio J."/>
            <person name="Borenstein D."/>
            <person name="Chapman S.B."/>
            <person name="Chen Z."/>
            <person name="Engels R."/>
            <person name="Freedman E."/>
            <person name="Gellesch M."/>
            <person name="Goldberg J."/>
            <person name="Griggs A."/>
            <person name="Gujja S."/>
            <person name="Heilman E.R."/>
            <person name="Heiman D.I."/>
            <person name="Hepburn T.A."/>
            <person name="Howarth C."/>
            <person name="Jen D."/>
            <person name="Larson L."/>
            <person name="Lewis B."/>
            <person name="Mehta T."/>
            <person name="Park D."/>
            <person name="Pearson M."/>
            <person name="Richards J."/>
            <person name="Roberts A."/>
            <person name="Saif S."/>
            <person name="Shea T.D."/>
            <person name="Shenoy N."/>
            <person name="Sisk P."/>
            <person name="Stolte C."/>
            <person name="Sykes S.N."/>
            <person name="Thomson T."/>
            <person name="Walk T."/>
            <person name="White J."/>
            <person name="Yandava C."/>
            <person name="Straight P."/>
            <person name="Clardy J."/>
            <person name="Hung D."/>
            <person name="Kolter R."/>
            <person name="Mekalanos J."/>
            <person name="Walker S."/>
            <person name="Walsh C.T."/>
            <person name="Wieland-Brown L.C."/>
            <person name="Haas B."/>
            <person name="Nusbaum C."/>
            <person name="Birren B."/>
        </authorList>
    </citation>
    <scope>NUCLEOTIDE SEQUENCE [LARGE SCALE GENOMIC DNA]</scope>
    <source>
        <strain evidence="9">ATCC 25486 / DSM 40338 / CBS 914.69 / JCM 4507 / NBRC 13074 / NRRL 2958 / 5647</strain>
    </source>
</reference>
<evidence type="ECO:0000256" key="5">
    <source>
        <dbReference type="ARBA" id="ARBA00023136"/>
    </source>
</evidence>
<feature type="region of interest" description="Disordered" evidence="6">
    <location>
        <begin position="1"/>
        <end position="31"/>
    </location>
</feature>
<feature type="transmembrane region" description="Helical" evidence="7">
    <location>
        <begin position="120"/>
        <end position="139"/>
    </location>
</feature>
<accession>B5H946</accession>
<evidence type="ECO:0000256" key="7">
    <source>
        <dbReference type="SAM" id="Phobius"/>
    </source>
</evidence>
<keyword evidence="5 7" id="KW-0472">Membrane</keyword>
<dbReference type="eggNOG" id="COG1295">
    <property type="taxonomic scope" value="Bacteria"/>
</dbReference>
<dbReference type="Proteomes" id="UP000002805">
    <property type="component" value="Chromosome"/>
</dbReference>
<feature type="transmembrane region" description="Helical" evidence="7">
    <location>
        <begin position="66"/>
        <end position="86"/>
    </location>
</feature>
<feature type="compositionally biased region" description="Basic and acidic residues" evidence="6">
    <location>
        <begin position="17"/>
        <end position="31"/>
    </location>
</feature>
<keyword evidence="2" id="KW-1003">Cell membrane</keyword>
<dbReference type="GO" id="GO:0005886">
    <property type="term" value="C:plasma membrane"/>
    <property type="evidence" value="ECO:0007669"/>
    <property type="project" value="UniProtKB-SubCell"/>
</dbReference>
<dbReference type="AlphaFoldDB" id="B5H946"/>
<organism evidence="8 9">
    <name type="scientific">Streptomyces pristinaespiralis (strain ATCC 25486 / DSM 40338 / CBS 914.69 / JCM 4507 / KCC S-0507 / NBRC 13074 / NRRL 2958 / 5647)</name>
    <dbReference type="NCBI Taxonomy" id="457429"/>
    <lineage>
        <taxon>Bacteria</taxon>
        <taxon>Bacillati</taxon>
        <taxon>Actinomycetota</taxon>
        <taxon>Actinomycetes</taxon>
        <taxon>Kitasatosporales</taxon>
        <taxon>Streptomycetaceae</taxon>
        <taxon>Streptomyces</taxon>
    </lineage>
</organism>
<evidence type="ECO:0000256" key="3">
    <source>
        <dbReference type="ARBA" id="ARBA00022692"/>
    </source>
</evidence>
<dbReference type="InterPro" id="IPR017039">
    <property type="entry name" value="Virul_fac_BrkB"/>
</dbReference>
<keyword evidence="9" id="KW-1185">Reference proteome</keyword>